<dbReference type="Pfam" id="PF01575">
    <property type="entry name" value="MaoC_dehydratas"/>
    <property type="match status" value="1"/>
</dbReference>
<protein>
    <recommendedName>
        <fullName evidence="2">MaoC-like domain-containing protein</fullName>
    </recommendedName>
</protein>
<feature type="domain" description="MaoC-like" evidence="2">
    <location>
        <begin position="23"/>
        <end position="114"/>
    </location>
</feature>
<organism evidence="3 4">
    <name type="scientific">Pseudonocardia petroleophila</name>
    <dbReference type="NCBI Taxonomy" id="37331"/>
    <lineage>
        <taxon>Bacteria</taxon>
        <taxon>Bacillati</taxon>
        <taxon>Actinomycetota</taxon>
        <taxon>Actinomycetes</taxon>
        <taxon>Pseudonocardiales</taxon>
        <taxon>Pseudonocardiaceae</taxon>
        <taxon>Pseudonocardia</taxon>
    </lineage>
</organism>
<sequence length="148" mass="15483">MTGPIRTALPAVGDAVPPLRVESVSADRIKIMALVLRDPNPIHFDLDAVRAAGLGDREVNQGGVTMAYVIDMLVAWTGSRASVRTIDCRFSANVFAGDTVDVGGTVTAVREEHGVHLVDCEVWADSGQGVRAVGGTATVAFLGVRVGQ</sequence>
<name>A0A7G7MCC6_9PSEU</name>
<evidence type="ECO:0000313" key="4">
    <source>
        <dbReference type="Proteomes" id="UP000515728"/>
    </source>
</evidence>
<reference evidence="3 4" key="1">
    <citation type="submission" date="2020-08" db="EMBL/GenBank/DDBJ databases">
        <authorList>
            <person name="Mo P."/>
        </authorList>
    </citation>
    <scope>NUCLEOTIDE SEQUENCE [LARGE SCALE GENOMIC DNA]</scope>
    <source>
        <strain evidence="3 4">CGMCC 4.1532</strain>
    </source>
</reference>
<evidence type="ECO:0000256" key="1">
    <source>
        <dbReference type="ARBA" id="ARBA00005254"/>
    </source>
</evidence>
<dbReference type="InterPro" id="IPR002539">
    <property type="entry name" value="MaoC-like_dom"/>
</dbReference>
<evidence type="ECO:0000313" key="3">
    <source>
        <dbReference type="EMBL" id="QNG50437.1"/>
    </source>
</evidence>
<proteinExistence type="inferred from homology"/>
<keyword evidence="4" id="KW-1185">Reference proteome</keyword>
<evidence type="ECO:0000259" key="2">
    <source>
        <dbReference type="Pfam" id="PF01575"/>
    </source>
</evidence>
<dbReference type="EMBL" id="CP060131">
    <property type="protein sequence ID" value="QNG50437.1"/>
    <property type="molecule type" value="Genomic_DNA"/>
</dbReference>
<gene>
    <name evidence="3" type="ORF">H6H00_19625</name>
</gene>
<dbReference type="RefSeq" id="WP_185717199.1">
    <property type="nucleotide sequence ID" value="NZ_BAAAWI010000001.1"/>
</dbReference>
<comment type="similarity">
    <text evidence="1">Belongs to the enoyl-CoA hydratase/isomerase family.</text>
</comment>
<accession>A0A7G7MCC6</accession>
<dbReference type="KEGG" id="ppel:H6H00_19625"/>
<dbReference type="SUPFAM" id="SSF54637">
    <property type="entry name" value="Thioesterase/thiol ester dehydrase-isomerase"/>
    <property type="match status" value="1"/>
</dbReference>
<dbReference type="Gene3D" id="3.10.129.10">
    <property type="entry name" value="Hotdog Thioesterase"/>
    <property type="match status" value="1"/>
</dbReference>
<dbReference type="Proteomes" id="UP000515728">
    <property type="component" value="Chromosome"/>
</dbReference>
<dbReference type="AlphaFoldDB" id="A0A7G7MCC6"/>
<dbReference type="InterPro" id="IPR029069">
    <property type="entry name" value="HotDog_dom_sf"/>
</dbReference>